<name>A0A1I8BDS5_MELHA</name>
<dbReference type="Proteomes" id="UP000095281">
    <property type="component" value="Unplaced"/>
</dbReference>
<accession>A0A1I8BDS5</accession>
<sequence length="305" mass="35549">MPNRKLVEIIDKQEGKEDSETWMVHPTPGICVKFRETRYPSTSIEKPPSDKFFINLAHCIEMPLPPKELWKDEEIIAKMMENDKNSFKIPMCVGELEEVEDHNGIISTKVDVIVNSEFFDKCIDNSEFFRQITLAAICEKIKQNYSIHINLSKQIILRNKKYIGELNVRQIKKRPLNSILDSTKNKILIKEEENLNNELIDIDDIEETKPKKPRNFKVQILNGEFMEIKIKVKDKDGELVLEKERITLKMNDDRVVVLLDSSSAIADFFLPFRLEIDETTNCEFDSNSSTIFIKCKINFDCDKEL</sequence>
<dbReference type="WBParaSite" id="MhA1_Contig194.frz3.gene52">
    <property type="protein sequence ID" value="MhA1_Contig194.frz3.gene52"/>
    <property type="gene ID" value="MhA1_Contig194.frz3.gene52"/>
</dbReference>
<dbReference type="GO" id="GO:0097255">
    <property type="term" value="C:R2TP complex"/>
    <property type="evidence" value="ECO:0007669"/>
    <property type="project" value="TreeGrafter"/>
</dbReference>
<protein>
    <submittedName>
        <fullName evidence="5">PIH1 domain-containing protein</fullName>
    </submittedName>
</protein>
<comment type="function">
    <text evidence="2">Involved in the assembly of C/D box small nucleolar ribonucleoprotein (snoRNP) particles. Recruits the SWI/SNF complex to the core promoter of rRNA genes and enhances pre-rRNA transcription. Mediates interaction of TELO2 with the R2TP complex which is necessary for the stability of MTOR and SMG1. Positively regulates the assembly and activity of the mTORC1 complex.</text>
</comment>
<evidence type="ECO:0000313" key="4">
    <source>
        <dbReference type="Proteomes" id="UP000095281"/>
    </source>
</evidence>
<comment type="similarity">
    <text evidence="1">Belongs to the PIH1 family.</text>
</comment>
<dbReference type="InterPro" id="IPR050734">
    <property type="entry name" value="PIH1/Kintoun_subfamily"/>
</dbReference>
<evidence type="ECO:0000259" key="3">
    <source>
        <dbReference type="Pfam" id="PF08190"/>
    </source>
</evidence>
<dbReference type="OMA" id="KLKNRKC"/>
<dbReference type="GO" id="GO:0006364">
    <property type="term" value="P:rRNA processing"/>
    <property type="evidence" value="ECO:0007669"/>
    <property type="project" value="TreeGrafter"/>
</dbReference>
<keyword evidence="4" id="KW-1185">Reference proteome</keyword>
<feature type="domain" description="PIH1 N-terminal" evidence="3">
    <location>
        <begin position="6"/>
        <end position="174"/>
    </location>
</feature>
<evidence type="ECO:0000256" key="1">
    <source>
        <dbReference type="ARBA" id="ARBA00008511"/>
    </source>
</evidence>
<proteinExistence type="inferred from homology"/>
<dbReference type="GO" id="GO:0005737">
    <property type="term" value="C:cytoplasm"/>
    <property type="evidence" value="ECO:0007669"/>
    <property type="project" value="TreeGrafter"/>
</dbReference>
<organism evidence="4 5">
    <name type="scientific">Meloidogyne hapla</name>
    <name type="common">Root-knot nematode worm</name>
    <dbReference type="NCBI Taxonomy" id="6305"/>
    <lineage>
        <taxon>Eukaryota</taxon>
        <taxon>Metazoa</taxon>
        <taxon>Ecdysozoa</taxon>
        <taxon>Nematoda</taxon>
        <taxon>Chromadorea</taxon>
        <taxon>Rhabditida</taxon>
        <taxon>Tylenchina</taxon>
        <taxon>Tylenchomorpha</taxon>
        <taxon>Tylenchoidea</taxon>
        <taxon>Meloidogynidae</taxon>
        <taxon>Meloidogyninae</taxon>
        <taxon>Meloidogyne</taxon>
    </lineage>
</organism>
<dbReference type="GO" id="GO:0000492">
    <property type="term" value="P:box C/D snoRNP assembly"/>
    <property type="evidence" value="ECO:0007669"/>
    <property type="project" value="TreeGrafter"/>
</dbReference>
<evidence type="ECO:0000313" key="5">
    <source>
        <dbReference type="WBParaSite" id="MhA1_Contig194.frz3.gene52"/>
    </source>
</evidence>
<dbReference type="InterPro" id="IPR012981">
    <property type="entry name" value="PIH1_N"/>
</dbReference>
<dbReference type="PANTHER" id="PTHR22997">
    <property type="entry name" value="PIH1 DOMAIN-CONTAINING PROTEIN 1"/>
    <property type="match status" value="1"/>
</dbReference>
<dbReference type="AlphaFoldDB" id="A0A1I8BDS5"/>
<evidence type="ECO:0000256" key="2">
    <source>
        <dbReference type="ARBA" id="ARBA00046233"/>
    </source>
</evidence>
<dbReference type="PANTHER" id="PTHR22997:SF0">
    <property type="entry name" value="PIH1 DOMAIN-CONTAINING PROTEIN 1"/>
    <property type="match status" value="1"/>
</dbReference>
<dbReference type="Pfam" id="PF08190">
    <property type="entry name" value="PIH1"/>
    <property type="match status" value="1"/>
</dbReference>
<dbReference type="GO" id="GO:1990904">
    <property type="term" value="C:ribonucleoprotein complex"/>
    <property type="evidence" value="ECO:0007669"/>
    <property type="project" value="TreeGrafter"/>
</dbReference>
<reference evidence="5" key="1">
    <citation type="submission" date="2016-11" db="UniProtKB">
        <authorList>
            <consortium name="WormBaseParasite"/>
        </authorList>
    </citation>
    <scope>IDENTIFICATION</scope>
</reference>